<proteinExistence type="predicted"/>
<evidence type="ECO:0000313" key="2">
    <source>
        <dbReference type="EMBL" id="KGM91930.1"/>
    </source>
</evidence>
<dbReference type="SUPFAM" id="SSF52833">
    <property type="entry name" value="Thioredoxin-like"/>
    <property type="match status" value="1"/>
</dbReference>
<organism evidence="2 3">
    <name type="scientific">Paracoccidioides brasiliensis (strain Pb18)</name>
    <dbReference type="NCBI Taxonomy" id="502780"/>
    <lineage>
        <taxon>Eukaryota</taxon>
        <taxon>Fungi</taxon>
        <taxon>Dikarya</taxon>
        <taxon>Ascomycota</taxon>
        <taxon>Pezizomycotina</taxon>
        <taxon>Eurotiomycetes</taxon>
        <taxon>Eurotiomycetidae</taxon>
        <taxon>Onygenales</taxon>
        <taxon>Ajellomycetaceae</taxon>
        <taxon>Paracoccidioides</taxon>
    </lineage>
</organism>
<dbReference type="RefSeq" id="XP_010761126.1">
    <property type="nucleotide sequence ID" value="XM_010762824.1"/>
</dbReference>
<dbReference type="eggNOG" id="ENOG502RR24">
    <property type="taxonomic scope" value="Eukaryota"/>
</dbReference>
<dbReference type="Proteomes" id="UP000001628">
    <property type="component" value="Unassembled WGS sequence"/>
</dbReference>
<dbReference type="STRING" id="502780.A0A0A0HWZ8"/>
<dbReference type="InParanoid" id="A0A0A0HWZ8"/>
<accession>A0A0A0HWZ8</accession>
<reference evidence="2 3" key="1">
    <citation type="journal article" date="2011" name="PLoS Genet.">
        <title>Comparative genomic analysis of human fungal pathogens causing paracoccidioidomycosis.</title>
        <authorList>
            <person name="Desjardins C.A."/>
            <person name="Champion M.D."/>
            <person name="Holder J.W."/>
            <person name="Muszewska A."/>
            <person name="Goldberg J."/>
            <person name="Bailao A.M."/>
            <person name="Brigido M.M."/>
            <person name="Ferreira M.E."/>
            <person name="Garcia A.M."/>
            <person name="Grynberg M."/>
            <person name="Gujja S."/>
            <person name="Heiman D.I."/>
            <person name="Henn M.R."/>
            <person name="Kodira C.D."/>
            <person name="Leon-Narvaez H."/>
            <person name="Longo L.V."/>
            <person name="Ma L.J."/>
            <person name="Malavazi I."/>
            <person name="Matsuo A.L."/>
            <person name="Morais F.V."/>
            <person name="Pereira M."/>
            <person name="Rodriguez-Brito S."/>
            <person name="Sakthikumar S."/>
            <person name="Salem-Izacc S.M."/>
            <person name="Sykes S.M."/>
            <person name="Teixeira M.M."/>
            <person name="Vallejo M.C."/>
            <person name="Walter M.E."/>
            <person name="Yandava C."/>
            <person name="Young S."/>
            <person name="Zeng Q."/>
            <person name="Zucker J."/>
            <person name="Felipe M.S."/>
            <person name="Goldman G.H."/>
            <person name="Haas B.J."/>
            <person name="McEwen J.G."/>
            <person name="Nino-Vega G."/>
            <person name="Puccia R."/>
            <person name="San-Blas G."/>
            <person name="Soares C.M."/>
            <person name="Birren B.W."/>
            <person name="Cuomo C.A."/>
        </authorList>
    </citation>
    <scope>NUCLEOTIDE SEQUENCE [LARGE SCALE GENOMIC DNA]</scope>
    <source>
        <strain evidence="2 3">Pb18</strain>
    </source>
</reference>
<feature type="domain" description="Phenol hydroxylase-like C-terminal dimerisation" evidence="1">
    <location>
        <begin position="73"/>
        <end position="123"/>
    </location>
</feature>
<dbReference type="SUPFAM" id="SSF54373">
    <property type="entry name" value="FAD-linked reductases, C-terminal domain"/>
    <property type="match status" value="1"/>
</dbReference>
<evidence type="ECO:0000313" key="3">
    <source>
        <dbReference type="Proteomes" id="UP000001628"/>
    </source>
</evidence>
<dbReference type="KEGG" id="pbn:PADG_11903"/>
<dbReference type="AlphaFoldDB" id="A0A0A0HWZ8"/>
<dbReference type="VEuPathDB" id="FungiDB:PADG_11903"/>
<gene>
    <name evidence="2" type="ORF">PADG_11903</name>
</gene>
<dbReference type="Pfam" id="PF07976">
    <property type="entry name" value="Phe_hydrox_dim"/>
    <property type="match status" value="1"/>
</dbReference>
<keyword evidence="3" id="KW-1185">Reference proteome</keyword>
<protein>
    <recommendedName>
        <fullName evidence="1">Phenol hydroxylase-like C-terminal dimerisation domain-containing protein</fullName>
    </recommendedName>
</protein>
<dbReference type="HOGENOM" id="CLU_1993309_0_0_1"/>
<dbReference type="EMBL" id="KN275962">
    <property type="protein sequence ID" value="KGM91930.1"/>
    <property type="molecule type" value="Genomic_DNA"/>
</dbReference>
<evidence type="ECO:0000259" key="1">
    <source>
        <dbReference type="Pfam" id="PF07976"/>
    </source>
</evidence>
<dbReference type="InterPro" id="IPR036249">
    <property type="entry name" value="Thioredoxin-like_sf"/>
</dbReference>
<sequence>MVGNSSDAVWRVMDVYPQTDFPDNCKKAILNSAVGNQCNFPPRRGLTCTVFNKELPHGTMVSDLIDTLKERAFQIFRPTNSNGIGLHKTYVDDESCNSSHGHAYRFSGIGINDGAIVTARPDQCL</sequence>
<name>A0A0A0HWZ8_PARBD</name>
<dbReference type="Gene3D" id="3.30.9.10">
    <property type="entry name" value="D-Amino Acid Oxidase, subunit A, domain 2"/>
    <property type="match status" value="1"/>
</dbReference>
<dbReference type="GeneID" id="22587800"/>
<dbReference type="InterPro" id="IPR012941">
    <property type="entry name" value="Phe_hydrox_C_dim_dom"/>
</dbReference>